<comment type="caution">
    <text evidence="3">The sequence shown here is derived from an EMBL/GenBank/DDBJ whole genome shotgun (WGS) entry which is preliminary data.</text>
</comment>
<name>A0ABU4WB78_9FUSO</name>
<dbReference type="CDD" id="cd19946">
    <property type="entry name" value="GlpA-like_Fer2_BFD-like"/>
    <property type="match status" value="1"/>
</dbReference>
<evidence type="ECO:0000259" key="2">
    <source>
        <dbReference type="Pfam" id="PF04324"/>
    </source>
</evidence>
<dbReference type="InterPro" id="IPR052745">
    <property type="entry name" value="G3P_Oxidase/Oxidoreductase"/>
</dbReference>
<dbReference type="Gene3D" id="3.50.50.60">
    <property type="entry name" value="FAD/NAD(P)-binding domain"/>
    <property type="match status" value="1"/>
</dbReference>
<organism evidence="3 4">
    <name type="scientific">Candidatus Cetobacterium colombiensis</name>
    <dbReference type="NCBI Taxonomy" id="3073100"/>
    <lineage>
        <taxon>Bacteria</taxon>
        <taxon>Fusobacteriati</taxon>
        <taxon>Fusobacteriota</taxon>
        <taxon>Fusobacteriia</taxon>
        <taxon>Fusobacteriales</taxon>
        <taxon>Fusobacteriaceae</taxon>
        <taxon>Cetobacterium</taxon>
    </lineage>
</organism>
<evidence type="ECO:0000313" key="3">
    <source>
        <dbReference type="EMBL" id="MDX8336410.1"/>
    </source>
</evidence>
<dbReference type="Proteomes" id="UP001279681">
    <property type="component" value="Unassembled WGS sequence"/>
</dbReference>
<accession>A0ABU4WB78</accession>
<dbReference type="SUPFAM" id="SSF51905">
    <property type="entry name" value="FAD/NAD(P)-binding domain"/>
    <property type="match status" value="1"/>
</dbReference>
<dbReference type="InterPro" id="IPR007419">
    <property type="entry name" value="BFD-like_2Fe2S-bd_dom"/>
</dbReference>
<dbReference type="RefSeq" id="WP_320313814.1">
    <property type="nucleotide sequence ID" value="NZ_JAVIKH010000009.1"/>
</dbReference>
<dbReference type="Pfam" id="PF01266">
    <property type="entry name" value="DAO"/>
    <property type="match status" value="1"/>
</dbReference>
<proteinExistence type="predicted"/>
<reference evidence="4" key="1">
    <citation type="submission" date="2023-07" db="EMBL/GenBank/DDBJ databases">
        <authorList>
            <person name="Colorado M.A."/>
            <person name="Villamil L.M."/>
            <person name="Melo J.F."/>
            <person name="Rodriguez J.A."/>
            <person name="Ruiz R.Y."/>
        </authorList>
    </citation>
    <scope>NUCLEOTIDE SEQUENCE [LARGE SCALE GENOMIC DNA]</scope>
    <source>
        <strain evidence="4">C33</strain>
    </source>
</reference>
<feature type="domain" description="FAD dependent oxidoreductase" evidence="1">
    <location>
        <begin position="3"/>
        <end position="349"/>
    </location>
</feature>
<feature type="domain" description="BFD-like [2Fe-2S]-binding" evidence="2">
    <location>
        <begin position="396"/>
        <end position="450"/>
    </location>
</feature>
<evidence type="ECO:0000259" key="1">
    <source>
        <dbReference type="Pfam" id="PF01266"/>
    </source>
</evidence>
<dbReference type="Pfam" id="PF04324">
    <property type="entry name" value="Fer2_BFD"/>
    <property type="match status" value="1"/>
</dbReference>
<dbReference type="PANTHER" id="PTHR42720:SF1">
    <property type="entry name" value="GLYCEROL 3-PHOSPHATE OXIDASE"/>
    <property type="match status" value="1"/>
</dbReference>
<gene>
    <name evidence="3" type="ORF">RFV38_07860</name>
</gene>
<sequence>MYDILIIGAGVIGTGIARELSKYNLKVAILEKDTDVANETTKANSAIVHGGYDAKEGSLMAKLNVLGNSLYEDLCNELSVPFKRNGSLVLAFNDEEVEHLKVLYNRGIINKVPGLNIIDAKKLKEIEPNIDEKAIAALHCSSAGIVSPWELAEALIDNAVENGVDLFLNTEVKNIEKIDDTFYVTTNSGIFHGKHIFNCAGVFADIIHNMIAPKTYTILPRKGEYFVLDKNQGKRVNQTVFQCPSKLGKGILVTPTVHGNLLVGPDAQDINDRYDVSTATDRLDYIKFKGSHSIKDINFRENIRTFAGIRAESDRGDFIVEESSVKGFYDIAGIKSPGLSAAPAIALAALDLLKENGINLNKKEDFKSPRKHTLFMHLSSEEKAKKIEEDNRFGRIICRCEMITEGEIVEAIHRPVKATTMDAVKRRCRPGSGRCQGGFCGPRVQEIIARELNEDIKDVILDKANSYILIEELKK</sequence>
<dbReference type="InterPro" id="IPR041854">
    <property type="entry name" value="BFD-like_2Fe2S-bd_dom_sf"/>
</dbReference>
<evidence type="ECO:0000313" key="4">
    <source>
        <dbReference type="Proteomes" id="UP001279681"/>
    </source>
</evidence>
<protein>
    <submittedName>
        <fullName evidence="3">NAD(P)/FAD-dependent oxidoreductase</fullName>
    </submittedName>
</protein>
<dbReference type="EMBL" id="JAVIKH010000009">
    <property type="protein sequence ID" value="MDX8336410.1"/>
    <property type="molecule type" value="Genomic_DNA"/>
</dbReference>
<dbReference type="Gene3D" id="3.30.9.10">
    <property type="entry name" value="D-Amino Acid Oxidase, subunit A, domain 2"/>
    <property type="match status" value="1"/>
</dbReference>
<dbReference type="PANTHER" id="PTHR42720">
    <property type="entry name" value="GLYCEROL-3-PHOSPHATE DEHYDROGENASE"/>
    <property type="match status" value="1"/>
</dbReference>
<keyword evidence="4" id="KW-1185">Reference proteome</keyword>
<dbReference type="InterPro" id="IPR036188">
    <property type="entry name" value="FAD/NAD-bd_sf"/>
</dbReference>
<dbReference type="InterPro" id="IPR006076">
    <property type="entry name" value="FAD-dep_OxRdtase"/>
</dbReference>
<dbReference type="Gene3D" id="1.10.10.1100">
    <property type="entry name" value="BFD-like [2Fe-2S]-binding domain"/>
    <property type="match status" value="1"/>
</dbReference>